<dbReference type="Pfam" id="PF14479">
    <property type="entry name" value="HeLo"/>
    <property type="match status" value="1"/>
</dbReference>
<evidence type="ECO:0000259" key="2">
    <source>
        <dbReference type="Pfam" id="PF14479"/>
    </source>
</evidence>
<dbReference type="Gene3D" id="1.20.120.1020">
    <property type="entry name" value="Prion-inhibition and propagation, HeLo domain"/>
    <property type="match status" value="1"/>
</dbReference>
<dbReference type="Proteomes" id="UP000241587">
    <property type="component" value="Unassembled WGS sequence"/>
</dbReference>
<evidence type="ECO:0000313" key="4">
    <source>
        <dbReference type="Proteomes" id="UP000241587"/>
    </source>
</evidence>
<feature type="domain" description="Prion-inhibition and propagation HeLo" evidence="2">
    <location>
        <begin position="33"/>
        <end position="156"/>
    </location>
</feature>
<feature type="compositionally biased region" description="Basic and acidic residues" evidence="1">
    <location>
        <begin position="56"/>
        <end position="65"/>
    </location>
</feature>
<reference evidence="3 4" key="1">
    <citation type="submission" date="2018-02" db="EMBL/GenBank/DDBJ databases">
        <title>Fusarium culmorum secondary metabolites in fungal-bacterial-plant interactions.</title>
        <authorList>
            <person name="Schmidt R."/>
        </authorList>
    </citation>
    <scope>NUCLEOTIDE SEQUENCE [LARGE SCALE GENOMIC DNA]</scope>
    <source>
        <strain evidence="3 4">PV</strain>
    </source>
</reference>
<keyword evidence="4" id="KW-1185">Reference proteome</keyword>
<feature type="region of interest" description="Disordered" evidence="1">
    <location>
        <begin position="56"/>
        <end position="76"/>
    </location>
</feature>
<dbReference type="InterPro" id="IPR029498">
    <property type="entry name" value="HeLo_dom"/>
</dbReference>
<sequence>MAEIGPAFELFRFILSTLGQIQLARNFEDDFEAGIKEVLNEIEHCLDRYKRNSRRDKDGLTKENQEAPEPESNLPSDIKSIRRRLMQCIRKRQSQASTAIQGLKWVFYKKEVFDQFIGSMTELLDELEKIAPGDDHEQLYKLSEEECGDITKMNLLTLKERGQAGTQNIYQSNNRGFTVGNHNGDNKGFTVGEGNTLTNHF</sequence>
<dbReference type="AlphaFoldDB" id="A0A2T4GWU3"/>
<organism evidence="3 4">
    <name type="scientific">Fusarium culmorum</name>
    <dbReference type="NCBI Taxonomy" id="5516"/>
    <lineage>
        <taxon>Eukaryota</taxon>
        <taxon>Fungi</taxon>
        <taxon>Dikarya</taxon>
        <taxon>Ascomycota</taxon>
        <taxon>Pezizomycotina</taxon>
        <taxon>Sordariomycetes</taxon>
        <taxon>Hypocreomycetidae</taxon>
        <taxon>Hypocreales</taxon>
        <taxon>Nectriaceae</taxon>
        <taxon>Fusarium</taxon>
    </lineage>
</organism>
<proteinExistence type="predicted"/>
<accession>A0A2T4GWU3</accession>
<evidence type="ECO:0000313" key="3">
    <source>
        <dbReference type="EMBL" id="PTD08001.1"/>
    </source>
</evidence>
<name>A0A2T4GWU3_FUSCU</name>
<protein>
    <recommendedName>
        <fullName evidence="2">Prion-inhibition and propagation HeLo domain-containing protein</fullName>
    </recommendedName>
</protein>
<evidence type="ECO:0000256" key="1">
    <source>
        <dbReference type="SAM" id="MobiDB-lite"/>
    </source>
</evidence>
<dbReference type="OrthoDB" id="20872at2759"/>
<dbReference type="EMBL" id="PVEM01000006">
    <property type="protein sequence ID" value="PTD08001.1"/>
    <property type="molecule type" value="Genomic_DNA"/>
</dbReference>
<dbReference type="InterPro" id="IPR038305">
    <property type="entry name" value="HeLo_sf"/>
</dbReference>
<comment type="caution">
    <text evidence="3">The sequence shown here is derived from an EMBL/GenBank/DDBJ whole genome shotgun (WGS) entry which is preliminary data.</text>
</comment>
<gene>
    <name evidence="3" type="ORF">FCULG_00007098</name>
</gene>
<dbReference type="OMA" id="HNGDNKG"/>